<evidence type="ECO:0000313" key="3">
    <source>
        <dbReference type="Proteomes" id="UP000054845"/>
    </source>
</evidence>
<accession>A0A0P1BJ51</accession>
<protein>
    <submittedName>
        <fullName evidence="2">Uncharacterized protein</fullName>
    </submittedName>
</protein>
<dbReference type="AlphaFoldDB" id="A0A0P1BJ51"/>
<proteinExistence type="predicted"/>
<evidence type="ECO:0000313" key="2">
    <source>
        <dbReference type="EMBL" id="CEH16405.1"/>
    </source>
</evidence>
<name>A0A0P1BJ51_9BASI</name>
<sequence>MRLASRVPPSSTRLSIARRDKTTTPRTGFAPQEMCKSPNHATPQNGNIAPAAPASTLHQSKMEGPQFETSKSKSALPQMTYNVRIFVS</sequence>
<dbReference type="Proteomes" id="UP000054845">
    <property type="component" value="Unassembled WGS sequence"/>
</dbReference>
<evidence type="ECO:0000256" key="1">
    <source>
        <dbReference type="SAM" id="MobiDB-lite"/>
    </source>
</evidence>
<reference evidence="2 3" key="1">
    <citation type="submission" date="2014-09" db="EMBL/GenBank/DDBJ databases">
        <authorList>
            <person name="Magalhaes I.L.F."/>
            <person name="Oliveira U."/>
            <person name="Santos F.R."/>
            <person name="Vidigal T.H.D.A."/>
            <person name="Brescovit A.D."/>
            <person name="Santos A.J."/>
        </authorList>
    </citation>
    <scope>NUCLEOTIDE SEQUENCE [LARGE SCALE GENOMIC DNA]</scope>
</reference>
<feature type="region of interest" description="Disordered" evidence="1">
    <location>
        <begin position="1"/>
        <end position="52"/>
    </location>
</feature>
<organism evidence="2 3">
    <name type="scientific">Ceraceosorus bombacis</name>
    <dbReference type="NCBI Taxonomy" id="401625"/>
    <lineage>
        <taxon>Eukaryota</taxon>
        <taxon>Fungi</taxon>
        <taxon>Dikarya</taxon>
        <taxon>Basidiomycota</taxon>
        <taxon>Ustilaginomycotina</taxon>
        <taxon>Exobasidiomycetes</taxon>
        <taxon>Ceraceosorales</taxon>
        <taxon>Ceraceosoraceae</taxon>
        <taxon>Ceraceosorus</taxon>
    </lineage>
</organism>
<keyword evidence="3" id="KW-1185">Reference proteome</keyword>
<dbReference type="EMBL" id="CCYA01000278">
    <property type="protein sequence ID" value="CEH16405.1"/>
    <property type="molecule type" value="Genomic_DNA"/>
</dbReference>